<dbReference type="Pfam" id="PF04055">
    <property type="entry name" value="Radical_SAM"/>
    <property type="match status" value="1"/>
</dbReference>
<dbReference type="Gene3D" id="1.10.150.530">
    <property type="match status" value="1"/>
</dbReference>
<dbReference type="InterPro" id="IPR048641">
    <property type="entry name" value="RlmN_N"/>
</dbReference>
<dbReference type="SFLD" id="SFLDG01062">
    <property type="entry name" value="methyltransferase_(Class_A)"/>
    <property type="match status" value="1"/>
</dbReference>
<feature type="binding site" evidence="14">
    <location>
        <position position="113"/>
    </location>
    <ligand>
        <name>[4Fe-4S] cluster</name>
        <dbReference type="ChEBI" id="CHEBI:49883"/>
        <note>4Fe-4S-S-AdoMet</note>
    </ligand>
</feature>
<dbReference type="GO" id="GO:0005737">
    <property type="term" value="C:cytoplasm"/>
    <property type="evidence" value="ECO:0007669"/>
    <property type="project" value="UniProtKB-SubCell"/>
</dbReference>
<feature type="binding site" evidence="14">
    <location>
        <begin position="216"/>
        <end position="218"/>
    </location>
    <ligand>
        <name>S-adenosyl-L-methionine</name>
        <dbReference type="ChEBI" id="CHEBI:59789"/>
    </ligand>
</feature>
<protein>
    <recommendedName>
        <fullName evidence="14">Dual-specificity RNA methyltransferase RlmN</fullName>
        <ecNumber evidence="14">2.1.1.192</ecNumber>
    </recommendedName>
    <alternativeName>
        <fullName evidence="14">23S rRNA (adenine(2503)-C(2))-methyltransferase</fullName>
    </alternativeName>
    <alternativeName>
        <fullName evidence="14">23S rRNA m2A2503 methyltransferase</fullName>
    </alternativeName>
    <alternativeName>
        <fullName evidence="14">Ribosomal RNA large subunit methyltransferase N</fullName>
    </alternativeName>
    <alternativeName>
        <fullName evidence="14">tRNA (adenine(37)-C(2))-methyltransferase</fullName>
    </alternativeName>
    <alternativeName>
        <fullName evidence="14">tRNA m2A37 methyltransferase</fullName>
    </alternativeName>
</protein>
<comment type="miscellaneous">
    <text evidence="14">Reaction proceeds by a ping-pong mechanism involving intermediate methylation of a conserved cysteine residue.</text>
</comment>
<dbReference type="GO" id="GO:0019843">
    <property type="term" value="F:rRNA binding"/>
    <property type="evidence" value="ECO:0007669"/>
    <property type="project" value="UniProtKB-UniRule"/>
</dbReference>
<dbReference type="GO" id="GO:0046872">
    <property type="term" value="F:metal ion binding"/>
    <property type="evidence" value="ECO:0007669"/>
    <property type="project" value="UniProtKB-KW"/>
</dbReference>
<proteinExistence type="inferred from homology"/>
<evidence type="ECO:0000256" key="1">
    <source>
        <dbReference type="ARBA" id="ARBA00004496"/>
    </source>
</evidence>
<dbReference type="GO" id="GO:0051539">
    <property type="term" value="F:4 iron, 4 sulfur cluster binding"/>
    <property type="evidence" value="ECO:0007669"/>
    <property type="project" value="UniProtKB-UniRule"/>
</dbReference>
<evidence type="ECO:0000256" key="13">
    <source>
        <dbReference type="ARBA" id="ARBA00023157"/>
    </source>
</evidence>
<feature type="domain" description="Radical SAM core" evidence="15">
    <location>
        <begin position="99"/>
        <end position="331"/>
    </location>
</feature>
<keyword evidence="3 14" id="KW-0004">4Fe-4S</keyword>
<evidence type="ECO:0000256" key="4">
    <source>
        <dbReference type="ARBA" id="ARBA00022490"/>
    </source>
</evidence>
<reference evidence="16 17" key="1">
    <citation type="journal article" date="2012" name="ISME J.">
        <title>Genomic insights to SAR86, an abundant and uncultivated marine bacterial lineage.</title>
        <authorList>
            <person name="Dupont C.L."/>
            <person name="Rusch D.B."/>
            <person name="Yooseph S."/>
            <person name="Lombardo M.J."/>
            <person name="Richter R.A."/>
            <person name="Valas R."/>
            <person name="Novotny M."/>
            <person name="Yee-Greenbaum J."/>
            <person name="Selengut J.D."/>
            <person name="Haft D.H."/>
            <person name="Halpern A.L."/>
            <person name="Lasken R.S."/>
            <person name="Nealson K."/>
            <person name="Friedman R."/>
            <person name="Venter J.C."/>
        </authorList>
    </citation>
    <scope>NUCLEOTIDE SEQUENCE [LARGE SCALE GENOMIC DNA]</scope>
</reference>
<dbReference type="FunFam" id="1.10.150.530:FF:000003">
    <property type="entry name" value="Dual-specificity RNA methyltransferase RlmN"/>
    <property type="match status" value="1"/>
</dbReference>
<feature type="active site" description="S-methylcysteine intermediate" evidence="14">
    <location>
        <position position="337"/>
    </location>
</feature>
<organism evidence="16 17">
    <name type="scientific">SAR86 cluster bacterium SAR86B</name>
    <dbReference type="NCBI Taxonomy" id="1123867"/>
    <lineage>
        <taxon>Bacteria</taxon>
        <taxon>Pseudomonadati</taxon>
        <taxon>Pseudomonadota</taxon>
        <taxon>Gammaproteobacteria</taxon>
        <taxon>SAR86 cluster</taxon>
    </lineage>
</organism>
<dbReference type="GO" id="GO:0002935">
    <property type="term" value="F:tRNA (adenine(37)-C2)-methyltransferase activity"/>
    <property type="evidence" value="ECO:0007669"/>
    <property type="project" value="UniProtKB-UniRule"/>
</dbReference>
<dbReference type="PROSITE" id="PS51918">
    <property type="entry name" value="RADICAL_SAM"/>
    <property type="match status" value="1"/>
</dbReference>
<dbReference type="PIRSF" id="PIRSF006004">
    <property type="entry name" value="CHP00048"/>
    <property type="match status" value="1"/>
</dbReference>
<comment type="subcellular location">
    <subcellularLocation>
        <location evidence="1 14">Cytoplasm</location>
    </subcellularLocation>
</comment>
<comment type="similarity">
    <text evidence="2 14">Belongs to the radical SAM superfamily. RlmN family.</text>
</comment>
<evidence type="ECO:0000256" key="7">
    <source>
        <dbReference type="ARBA" id="ARBA00022679"/>
    </source>
</evidence>
<dbReference type="SFLD" id="SFLDF00275">
    <property type="entry name" value="adenosine_C2_methyltransferase"/>
    <property type="match status" value="1"/>
</dbReference>
<dbReference type="CDD" id="cd01335">
    <property type="entry name" value="Radical_SAM"/>
    <property type="match status" value="1"/>
</dbReference>
<evidence type="ECO:0000256" key="2">
    <source>
        <dbReference type="ARBA" id="ARBA00007544"/>
    </source>
</evidence>
<dbReference type="HOGENOM" id="CLU_029101_0_0_6"/>
<dbReference type="GO" id="GO:0070040">
    <property type="term" value="F:rRNA (adenine(2503)-C2-)-methyltransferase activity"/>
    <property type="evidence" value="ECO:0007669"/>
    <property type="project" value="UniProtKB-UniRule"/>
</dbReference>
<comment type="caution">
    <text evidence="14">Lacks conserved residue(s) required for the propagation of feature annotation.</text>
</comment>
<comment type="cofactor">
    <cofactor evidence="14">
        <name>[4Fe-4S] cluster</name>
        <dbReference type="ChEBI" id="CHEBI:49883"/>
    </cofactor>
    <text evidence="14">Binds 1 [4Fe-4S] cluster. The cluster is coordinated with 3 cysteines and an exchangeable S-adenosyl-L-methionine.</text>
</comment>
<feature type="active site" description="Proton acceptor" evidence="14">
    <location>
        <position position="93"/>
    </location>
</feature>
<keyword evidence="7 14" id="KW-0808">Transferase</keyword>
<keyword evidence="5 14" id="KW-0698">rRNA processing</keyword>
<keyword evidence="12 14" id="KW-0411">Iron-sulfur</keyword>
<dbReference type="GO" id="GO:0030488">
    <property type="term" value="P:tRNA methylation"/>
    <property type="evidence" value="ECO:0007669"/>
    <property type="project" value="UniProtKB-UniRule"/>
</dbReference>
<keyword evidence="11 14" id="KW-0408">Iron</keyword>
<dbReference type="SFLD" id="SFLDS00029">
    <property type="entry name" value="Radical_SAM"/>
    <property type="match status" value="1"/>
</dbReference>
<comment type="function">
    <text evidence="14">Specifically methylates position 2 of adenine 2503 in 23S rRNA and position 2 of adenine 37 in tRNAs. m2A2503 modification seems to play a crucial role in the proofreading step occurring at the peptidyl transferase center and thus would serve to optimize ribosomal fidelity.</text>
</comment>
<evidence type="ECO:0000256" key="3">
    <source>
        <dbReference type="ARBA" id="ARBA00022485"/>
    </source>
</evidence>
<dbReference type="EMBL" id="JH611165">
    <property type="protein sequence ID" value="EJP73587.1"/>
    <property type="molecule type" value="Genomic_DNA"/>
</dbReference>
<keyword evidence="9 14" id="KW-0819">tRNA processing</keyword>
<dbReference type="Gene3D" id="3.20.20.70">
    <property type="entry name" value="Aldolase class I"/>
    <property type="match status" value="1"/>
</dbReference>
<comment type="catalytic activity">
    <reaction evidence="14">
        <text>adenosine(37) in tRNA + 2 reduced [2Fe-2S]-[ferredoxin] + 2 S-adenosyl-L-methionine = 2-methyladenosine(37) in tRNA + 5'-deoxyadenosine + L-methionine + 2 oxidized [2Fe-2S]-[ferredoxin] + S-adenosyl-L-homocysteine</text>
        <dbReference type="Rhea" id="RHEA:43332"/>
        <dbReference type="Rhea" id="RHEA-COMP:10000"/>
        <dbReference type="Rhea" id="RHEA-COMP:10001"/>
        <dbReference type="Rhea" id="RHEA-COMP:10162"/>
        <dbReference type="Rhea" id="RHEA-COMP:10485"/>
        <dbReference type="ChEBI" id="CHEBI:17319"/>
        <dbReference type="ChEBI" id="CHEBI:33737"/>
        <dbReference type="ChEBI" id="CHEBI:33738"/>
        <dbReference type="ChEBI" id="CHEBI:57844"/>
        <dbReference type="ChEBI" id="CHEBI:57856"/>
        <dbReference type="ChEBI" id="CHEBI:59789"/>
        <dbReference type="ChEBI" id="CHEBI:74411"/>
        <dbReference type="ChEBI" id="CHEBI:74497"/>
        <dbReference type="EC" id="2.1.1.192"/>
    </reaction>
</comment>
<dbReference type="Proteomes" id="UP000010116">
    <property type="component" value="Unassembled WGS sequence"/>
</dbReference>
<comment type="catalytic activity">
    <reaction evidence="14">
        <text>adenosine(2503) in 23S rRNA + 2 reduced [2Fe-2S]-[ferredoxin] + 2 S-adenosyl-L-methionine = 2-methyladenosine(2503) in 23S rRNA + 5'-deoxyadenosine + L-methionine + 2 oxidized [2Fe-2S]-[ferredoxin] + S-adenosyl-L-homocysteine</text>
        <dbReference type="Rhea" id="RHEA:42916"/>
        <dbReference type="Rhea" id="RHEA-COMP:10000"/>
        <dbReference type="Rhea" id="RHEA-COMP:10001"/>
        <dbReference type="Rhea" id="RHEA-COMP:10152"/>
        <dbReference type="Rhea" id="RHEA-COMP:10282"/>
        <dbReference type="ChEBI" id="CHEBI:17319"/>
        <dbReference type="ChEBI" id="CHEBI:33737"/>
        <dbReference type="ChEBI" id="CHEBI:33738"/>
        <dbReference type="ChEBI" id="CHEBI:57844"/>
        <dbReference type="ChEBI" id="CHEBI:57856"/>
        <dbReference type="ChEBI" id="CHEBI:59789"/>
        <dbReference type="ChEBI" id="CHEBI:74411"/>
        <dbReference type="ChEBI" id="CHEBI:74497"/>
        <dbReference type="EC" id="2.1.1.192"/>
    </reaction>
</comment>
<dbReference type="NCBIfam" id="TIGR00048">
    <property type="entry name" value="rRNA_mod_RlmN"/>
    <property type="match status" value="1"/>
</dbReference>
<dbReference type="FunFam" id="3.20.20.70:FF:000008">
    <property type="entry name" value="Dual-specificity RNA methyltransferase RlmN"/>
    <property type="match status" value="1"/>
</dbReference>
<dbReference type="InterPro" id="IPR058240">
    <property type="entry name" value="rSAM_sf"/>
</dbReference>
<keyword evidence="6 14" id="KW-0489">Methyltransferase</keyword>
<evidence type="ECO:0000313" key="17">
    <source>
        <dbReference type="Proteomes" id="UP000010116"/>
    </source>
</evidence>
<evidence type="ECO:0000259" key="15">
    <source>
        <dbReference type="PROSITE" id="PS51918"/>
    </source>
</evidence>
<dbReference type="GO" id="GO:0000049">
    <property type="term" value="F:tRNA binding"/>
    <property type="evidence" value="ECO:0007669"/>
    <property type="project" value="UniProtKB-UniRule"/>
</dbReference>
<evidence type="ECO:0000313" key="16">
    <source>
        <dbReference type="EMBL" id="EJP73587.1"/>
    </source>
</evidence>
<feature type="binding site" evidence="14">
    <location>
        <position position="294"/>
    </location>
    <ligand>
        <name>S-adenosyl-L-methionine</name>
        <dbReference type="ChEBI" id="CHEBI:59789"/>
    </ligand>
</feature>
<keyword evidence="10 14" id="KW-0479">Metal-binding</keyword>
<evidence type="ECO:0000256" key="14">
    <source>
        <dbReference type="HAMAP-Rule" id="MF_01849"/>
    </source>
</evidence>
<dbReference type="SUPFAM" id="SSF102114">
    <property type="entry name" value="Radical SAM enzymes"/>
    <property type="match status" value="1"/>
</dbReference>
<dbReference type="InterPro" id="IPR013785">
    <property type="entry name" value="Aldolase_TIM"/>
</dbReference>
<gene>
    <name evidence="14" type="primary">rlmN</name>
    <name evidence="16" type="ORF">NT02SARS_0377</name>
</gene>
<dbReference type="GO" id="GO:0070475">
    <property type="term" value="P:rRNA base methylation"/>
    <property type="evidence" value="ECO:0007669"/>
    <property type="project" value="UniProtKB-UniRule"/>
</dbReference>
<dbReference type="PANTHER" id="PTHR30544">
    <property type="entry name" value="23S RRNA METHYLTRANSFERASE"/>
    <property type="match status" value="1"/>
</dbReference>
<dbReference type="PANTHER" id="PTHR30544:SF5">
    <property type="entry name" value="RADICAL SAM CORE DOMAIN-CONTAINING PROTEIN"/>
    <property type="match status" value="1"/>
</dbReference>
<feature type="binding site" evidence="14">
    <location>
        <position position="194"/>
    </location>
    <ligand>
        <name>S-adenosyl-L-methionine</name>
        <dbReference type="ChEBI" id="CHEBI:59789"/>
    </ligand>
</feature>
<dbReference type="EC" id="2.1.1.192" evidence="14"/>
<dbReference type="AlphaFoldDB" id="J4V516"/>
<dbReference type="InterPro" id="IPR027492">
    <property type="entry name" value="RNA_MTrfase_RlmN"/>
</dbReference>
<keyword evidence="13 14" id="KW-1015">Disulfide bond</keyword>
<accession>J4V516</accession>
<evidence type="ECO:0000256" key="11">
    <source>
        <dbReference type="ARBA" id="ARBA00023004"/>
    </source>
</evidence>
<dbReference type="Pfam" id="PF21016">
    <property type="entry name" value="RlmN_N"/>
    <property type="match status" value="1"/>
</dbReference>
<keyword evidence="4 14" id="KW-0963">Cytoplasm</keyword>
<keyword evidence="8 14" id="KW-0949">S-adenosyl-L-methionine</keyword>
<evidence type="ECO:0000256" key="10">
    <source>
        <dbReference type="ARBA" id="ARBA00022723"/>
    </source>
</evidence>
<evidence type="ECO:0000256" key="5">
    <source>
        <dbReference type="ARBA" id="ARBA00022552"/>
    </source>
</evidence>
<dbReference type="HAMAP" id="MF_01849">
    <property type="entry name" value="RNA_methyltr_RlmN"/>
    <property type="match status" value="1"/>
</dbReference>
<evidence type="ECO:0000256" key="6">
    <source>
        <dbReference type="ARBA" id="ARBA00022603"/>
    </source>
</evidence>
<feature type="binding site" evidence="14">
    <location>
        <position position="117"/>
    </location>
    <ligand>
        <name>[4Fe-4S] cluster</name>
        <dbReference type="ChEBI" id="CHEBI:49883"/>
        <note>4Fe-4S-S-AdoMet</note>
    </ligand>
</feature>
<feature type="binding site" evidence="14">
    <location>
        <position position="120"/>
    </location>
    <ligand>
        <name>[4Fe-4S] cluster</name>
        <dbReference type="ChEBI" id="CHEBI:49883"/>
        <note>4Fe-4S-S-AdoMet</note>
    </ligand>
</feature>
<dbReference type="InterPro" id="IPR004383">
    <property type="entry name" value="rRNA_lsu_MTrfase_RlmN/Cfr"/>
</dbReference>
<dbReference type="InterPro" id="IPR040072">
    <property type="entry name" value="Methyltransferase_A"/>
</dbReference>
<dbReference type="InterPro" id="IPR007197">
    <property type="entry name" value="rSAM"/>
</dbReference>
<evidence type="ECO:0000256" key="9">
    <source>
        <dbReference type="ARBA" id="ARBA00022694"/>
    </source>
</evidence>
<evidence type="ECO:0000256" key="12">
    <source>
        <dbReference type="ARBA" id="ARBA00023014"/>
    </source>
</evidence>
<feature type="binding site" evidence="14">
    <location>
        <begin position="162"/>
        <end position="163"/>
    </location>
    <ligand>
        <name>S-adenosyl-L-methionine</name>
        <dbReference type="ChEBI" id="CHEBI:59789"/>
    </ligand>
</feature>
<name>J4V516_9GAMM</name>
<sequence length="360" mass="40372">MNNKINLLGLSHKSLVDFFHNIGQPSFRANQFLKWVHQRGCLNFDEMTDFNIPLREQLKEIASIETPKILESSLSKDGTEKFAIKLNSGSIVEMVVIPEEKRNTLCISSQAGCALQCTFCATGAQGFDSNLTSSEIIGQLWLANNFSTNKRKITNVVFMGMGEPLLNYENVVESAQIMKDQNAYGLSRKRITISTSGIVPQILNLPNDIDVSLAISLHAPNDDLRNEIVPINNKYPLKELISSCKTYLKSFTNKKNITIEYILIKEVNDSLEHAKELSKILNHLNCKINLIPFNPFDGCDYERSSDQDINAFKSFLMKKGFIATVRRTRGDLIDGACGQLVGNLNKATKGKKLIKHKQII</sequence>
<evidence type="ECO:0000256" key="8">
    <source>
        <dbReference type="ARBA" id="ARBA00022691"/>
    </source>
</evidence>